<dbReference type="RefSeq" id="WP_187779532.1">
    <property type="nucleotide sequence ID" value="NZ_JACTUZ010000077.1"/>
</dbReference>
<reference evidence="1 2" key="1">
    <citation type="journal article" date="2009" name="Int. J. Syst. Evol. Microbiol.">
        <title>Transfer of Teichococcus ludipueritiae and Muricoccus roseus to the genus Roseomonas, as Roseomonas ludipueritiae comb. nov. and Roseomonas rosea comb. nov., respectively, and emended description of the genus Roseomonas.</title>
        <authorList>
            <person name="Sanchez-Porro C."/>
            <person name="Gallego V."/>
            <person name="Busse H.J."/>
            <person name="Kampfer P."/>
            <person name="Ventosa A."/>
        </authorList>
    </citation>
    <scope>NUCLEOTIDE SEQUENCE [LARGE SCALE GENOMIC DNA]</scope>
    <source>
        <strain evidence="1 2">DSM 14915</strain>
    </source>
</reference>
<proteinExistence type="predicted"/>
<protein>
    <submittedName>
        <fullName evidence="1">Uncharacterized protein</fullName>
    </submittedName>
</protein>
<keyword evidence="2" id="KW-1185">Reference proteome</keyword>
<gene>
    <name evidence="1" type="ORF">IBL25_15960</name>
</gene>
<name>A0ABR7RAK6_9PROT</name>
<sequence length="244" mass="28296">MDPTIQAAIYGGAVQGLATVGAAIFALRAWRHNTLGTRQVQLAEECLTLLWELDKSIKEARMAFPSGFSGQSNREIGPAYYISRAPFYQDANIKFQNVRNNFRSFREKFILSEFYIGRMPLVSFKGESRWFKMDYSIVDEYDELIGQLGLYLDEGLPDFLKTRTATPAEADKIARSNNLYFGFMYEYEEDEYTKRLNNVKNVCARRIRSILRKRTFFGSFIDFAGDKITDYLDSRFKPTMTRKK</sequence>
<comment type="caution">
    <text evidence="1">The sequence shown here is derived from an EMBL/GenBank/DDBJ whole genome shotgun (WGS) entry which is preliminary data.</text>
</comment>
<dbReference type="Proteomes" id="UP000603940">
    <property type="component" value="Unassembled WGS sequence"/>
</dbReference>
<dbReference type="EMBL" id="JACTUZ010000077">
    <property type="protein sequence ID" value="MBC9178440.1"/>
    <property type="molecule type" value="Genomic_DNA"/>
</dbReference>
<evidence type="ECO:0000313" key="2">
    <source>
        <dbReference type="Proteomes" id="UP000603940"/>
    </source>
</evidence>
<evidence type="ECO:0000313" key="1">
    <source>
        <dbReference type="EMBL" id="MBC9178440.1"/>
    </source>
</evidence>
<organism evidence="1 2">
    <name type="scientific">Pseudoroseomonas ludipueritiae</name>
    <dbReference type="NCBI Taxonomy" id="198093"/>
    <lineage>
        <taxon>Bacteria</taxon>
        <taxon>Pseudomonadati</taxon>
        <taxon>Pseudomonadota</taxon>
        <taxon>Alphaproteobacteria</taxon>
        <taxon>Acetobacterales</taxon>
        <taxon>Acetobacteraceae</taxon>
        <taxon>Pseudoroseomonas</taxon>
    </lineage>
</organism>
<accession>A0ABR7RAK6</accession>